<dbReference type="InterPro" id="IPR049475">
    <property type="entry name" value="Mann_GBD_bact"/>
</dbReference>
<dbReference type="Pfam" id="PF21253">
    <property type="entry name" value="Mann_GBD_bact"/>
    <property type="match status" value="2"/>
</dbReference>
<dbReference type="InterPro" id="IPR022790">
    <property type="entry name" value="GH26_dom"/>
</dbReference>
<gene>
    <name evidence="9" type="ORF">BBD42_08220</name>
</gene>
<dbReference type="Pfam" id="PF02156">
    <property type="entry name" value="Glyco_hydro_26"/>
    <property type="match status" value="1"/>
</dbReference>
<dbReference type="InterPro" id="IPR015295">
    <property type="entry name" value="CBM27"/>
</dbReference>
<feature type="compositionally biased region" description="Gly residues" evidence="5">
    <location>
        <begin position="389"/>
        <end position="400"/>
    </location>
</feature>
<accession>A0A1B2DFF0</accession>
<name>A0A1B2DFF0_9BACL</name>
<dbReference type="RefSeq" id="WP_099517779.1">
    <property type="nucleotide sequence ID" value="NZ_CP016808.1"/>
</dbReference>
<dbReference type="GO" id="GO:0006080">
    <property type="term" value="P:substituted mannan metabolic process"/>
    <property type="evidence" value="ECO:0007669"/>
    <property type="project" value="InterPro"/>
</dbReference>
<dbReference type="Pfam" id="PF00395">
    <property type="entry name" value="SLH"/>
    <property type="match status" value="3"/>
</dbReference>
<evidence type="ECO:0000256" key="4">
    <source>
        <dbReference type="PROSITE-ProRule" id="PRU01100"/>
    </source>
</evidence>
<keyword evidence="3 4" id="KW-0326">Glycosidase</keyword>
<feature type="domain" description="SLH" evidence="7">
    <location>
        <begin position="32"/>
        <end position="95"/>
    </location>
</feature>
<feature type="active site" description="Nucleophile" evidence="4">
    <location>
        <position position="685"/>
    </location>
</feature>
<organism evidence="9">
    <name type="scientific">Paenibacillus sp. BIHB 4019</name>
    <dbReference type="NCBI Taxonomy" id="1870819"/>
    <lineage>
        <taxon>Bacteria</taxon>
        <taxon>Bacillati</taxon>
        <taxon>Bacillota</taxon>
        <taxon>Bacilli</taxon>
        <taxon>Bacillales</taxon>
        <taxon>Paenibacillaceae</taxon>
        <taxon>Paenibacillus</taxon>
    </lineage>
</organism>
<feature type="domain" description="GH26" evidence="8">
    <location>
        <begin position="416"/>
        <end position="768"/>
    </location>
</feature>
<dbReference type="InterPro" id="IPR013783">
    <property type="entry name" value="Ig-like_fold"/>
</dbReference>
<dbReference type="InterPro" id="IPR001119">
    <property type="entry name" value="SLH_dom"/>
</dbReference>
<dbReference type="SUPFAM" id="SSF51445">
    <property type="entry name" value="(Trans)glycosidases"/>
    <property type="match status" value="1"/>
</dbReference>
<dbReference type="EMBL" id="CP016808">
    <property type="protein sequence ID" value="ANY66447.1"/>
    <property type="molecule type" value="Genomic_DNA"/>
</dbReference>
<protein>
    <submittedName>
        <fullName evidence="9">Beta-mannosidase</fullName>
    </submittedName>
</protein>
<evidence type="ECO:0000313" key="9">
    <source>
        <dbReference type="EMBL" id="ANY66447.1"/>
    </source>
</evidence>
<evidence type="ECO:0000256" key="1">
    <source>
        <dbReference type="ARBA" id="ARBA00007754"/>
    </source>
</evidence>
<dbReference type="Gene3D" id="2.60.120.260">
    <property type="entry name" value="Galactose-binding domain-like"/>
    <property type="match status" value="4"/>
</dbReference>
<dbReference type="PROSITE" id="PS51272">
    <property type="entry name" value="SLH"/>
    <property type="match status" value="3"/>
</dbReference>
<feature type="domain" description="SLH" evidence="7">
    <location>
        <begin position="155"/>
        <end position="216"/>
    </location>
</feature>
<dbReference type="Gene3D" id="3.20.20.80">
    <property type="entry name" value="Glycosidases"/>
    <property type="match status" value="1"/>
</dbReference>
<dbReference type="Pfam" id="PF03425">
    <property type="entry name" value="CBM_11"/>
    <property type="match status" value="1"/>
</dbReference>
<feature type="chain" id="PRO_5008535043" evidence="6">
    <location>
        <begin position="28"/>
        <end position="1570"/>
    </location>
</feature>
<keyword evidence="2 4" id="KW-0378">Hydrolase</keyword>
<feature type="compositionally biased region" description="Low complexity" evidence="5">
    <location>
        <begin position="375"/>
        <end position="388"/>
    </location>
</feature>
<keyword evidence="6" id="KW-0732">Signal</keyword>
<feature type="signal peptide" evidence="6">
    <location>
        <begin position="1"/>
        <end position="27"/>
    </location>
</feature>
<feature type="domain" description="SLH" evidence="7">
    <location>
        <begin position="96"/>
        <end position="154"/>
    </location>
</feature>
<evidence type="ECO:0000256" key="6">
    <source>
        <dbReference type="SAM" id="SignalP"/>
    </source>
</evidence>
<dbReference type="Pfam" id="PF09212">
    <property type="entry name" value="CBM27"/>
    <property type="match status" value="1"/>
</dbReference>
<dbReference type="Gene3D" id="2.60.40.10">
    <property type="entry name" value="Immunoglobulins"/>
    <property type="match status" value="1"/>
</dbReference>
<evidence type="ECO:0000259" key="7">
    <source>
        <dbReference type="PROSITE" id="PS51272"/>
    </source>
</evidence>
<evidence type="ECO:0000256" key="3">
    <source>
        <dbReference type="ARBA" id="ARBA00023295"/>
    </source>
</evidence>
<feature type="active site" description="Proton donor" evidence="4">
    <location>
        <position position="575"/>
    </location>
</feature>
<sequence length="1570" mass="164638">MNKKRKWIAAVMAPAIVVSMFSSAAFAQSGAATNAFAPDIQGHWAKAAIEKWSAQGIVSGYSDGAFHPNGSMTRAEFVAVVNRLFGLSALSASAFSDVPETAWYAGELSKARAAGYYDGFPGNEARAEQPITRQDAVTLLARIFELKAADDAAYAGAFKDSSQISSYAKKAINALQGVVSGYENGAFLPAGKISRAEVITLVDKLVAELYAKAGDYTAAQAILGHAIINHAGITLKDAQIAGNLYLAAGIGDGEAVVDHASVKGTTFIAGGGDHTVIFHDSTLAGVEINRKDGKVHVEADGDTKINSIVANSKAILELGDNAEADSIVLNQPTELITGPGTTIGRLTVQADSVTINGKPVAKGSYTLKNGTLTPVGTGTAPGTGASSGSSGGSNNGGENGGNTEPTVNFVDQNATAETKSLFAYLNGVRGHEILFGHQHATDEGVTLTSTDGSQSEVKNSVGDYPAVFGWDTLSLEGKEKPGVPNNIEQSRINLTASVKNAHDLGGIVTLSTHFPNFVTGGSFNDTSGNVVAHILPGGDKHAEFNAFLDTIANFANNVKDDDGKLIPILFRPFHEQNGGWFWWGAKTTTTSEYKEIFRYTVEYLRDKKDVRNFLYVFSPNGSFGGAESTYLTTYPGDDYVDILGMDQYDNKENAGSQSFLNGLVTDLGMISRLADSKGKIATFSEFGYSPEGMKTTGNNNTTWFTDLLSAIKSDEDASRIAYMQTWANFGLGNNLYVPYKNAPNGLGDHELLPDFINFYNDSFTTFRNEVQGVYGHTVVTAPEQPFMHIATPTDNSIVGSSVTIRARALEITPTKVVYSVQGSDTEYPMTLDSEGFFYTANWSPAAGLNGKTAVLNVKAYVGNQASLTQSATVSVQASEILMKTYTFDQDTEGVVKNGDPGTYPETMALTVGHDALDGNGVLKLDAQHAAAADTWQEFKLALPALDGGNALADVKRIKLDAFIPLNAGDAQATISSIAMLPPDWDTKYGMTTTKIKLSELPQVTVGSTVYAKFSPVIDLNDAAKSAAATGLALSLVGSGLEGDFSIYVDNLSLYSTFAEAEKDPAVVDDFETYQGSDAALAAKFIHAGGDATAVALDGGHKSSGNYGMKLDYTLGASGYAGITKVLGGVDWSTFNHLKFWMVPDGSNQKLVIQLRVDGVSYEAYPSLAGTTGQWVSLHFNEFTVAPWDTGNTGKKINKASLKNVQEFSIYVNAINGATLNSSLYFDDIGAINDGTGGVPNGGSGSGSSPAEPGTLYGFETDTAGWTVSSNEAQAADAAITADEKTEGVHSLTSTFSLASPAGFELTKVAAADLSAAAALSVKVKLSQGTANARLYIKTGSTWEWHDSGTGVIVDSSEFKTLTIPLASIAGLDSVQAIGVKIEPTAGQTGTAAVYVDDVYVEGSGGPGTAGPTYDFESGAEGWAINTDADNAYNTANARDMAVSTDAASSGNSSLKAAFDLNGGEFQLRRVGALNLGTASTLSAKFKVAPDGNAALSGAVSVKLFLQTGSGWSWFAPNDTVSYSGDGFVTVSYDLSGVADKSNVQALGIQVFAPSASTGAATIYLDEVKVQ</sequence>
<dbReference type="GO" id="GO:0016985">
    <property type="term" value="F:mannan endo-1,4-beta-mannosidase activity"/>
    <property type="evidence" value="ECO:0007669"/>
    <property type="project" value="InterPro"/>
</dbReference>
<dbReference type="InterPro" id="IPR008979">
    <property type="entry name" value="Galactose-bd-like_sf"/>
</dbReference>
<dbReference type="GO" id="GO:0008810">
    <property type="term" value="F:cellulase activity"/>
    <property type="evidence" value="ECO:0007669"/>
    <property type="project" value="InterPro"/>
</dbReference>
<evidence type="ECO:0000256" key="2">
    <source>
        <dbReference type="ARBA" id="ARBA00022801"/>
    </source>
</evidence>
<dbReference type="GO" id="GO:0030245">
    <property type="term" value="P:cellulose catabolic process"/>
    <property type="evidence" value="ECO:0007669"/>
    <property type="project" value="InterPro"/>
</dbReference>
<dbReference type="SUPFAM" id="SSF49785">
    <property type="entry name" value="Galactose-binding domain-like"/>
    <property type="match status" value="4"/>
</dbReference>
<evidence type="ECO:0000259" key="8">
    <source>
        <dbReference type="PROSITE" id="PS51764"/>
    </source>
</evidence>
<dbReference type="InterPro" id="IPR005087">
    <property type="entry name" value="CBM11"/>
</dbReference>
<dbReference type="InterPro" id="IPR000805">
    <property type="entry name" value="Glyco_hydro_26"/>
</dbReference>
<dbReference type="Pfam" id="PF17957">
    <property type="entry name" value="Big_7"/>
    <property type="match status" value="1"/>
</dbReference>
<dbReference type="InterPro" id="IPR017853">
    <property type="entry name" value="GH"/>
</dbReference>
<comment type="similarity">
    <text evidence="1 4">Belongs to the glycosyl hydrolase 26 family.</text>
</comment>
<proteinExistence type="inferred from homology"/>
<dbReference type="PANTHER" id="PTHR40079:SF4">
    <property type="entry name" value="GH26 DOMAIN-CONTAINING PROTEIN-RELATED"/>
    <property type="match status" value="1"/>
</dbReference>
<dbReference type="PROSITE" id="PS51764">
    <property type="entry name" value="GH26"/>
    <property type="match status" value="1"/>
</dbReference>
<evidence type="ECO:0000256" key="5">
    <source>
        <dbReference type="SAM" id="MobiDB-lite"/>
    </source>
</evidence>
<dbReference type="PANTHER" id="PTHR40079">
    <property type="entry name" value="MANNAN ENDO-1,4-BETA-MANNOSIDASE E-RELATED"/>
    <property type="match status" value="1"/>
</dbReference>
<reference evidence="9" key="1">
    <citation type="submission" date="2016-08" db="EMBL/GenBank/DDBJ databases">
        <title>Complete Genome Seqeunce of Paenibacillus sp. BIHB 4019 from tea rhizoplane.</title>
        <authorList>
            <person name="Thakur R."/>
            <person name="Swarnkar M.K."/>
            <person name="Gulati A."/>
        </authorList>
    </citation>
    <scope>NUCLEOTIDE SEQUENCE [LARGE SCALE GENOMIC DNA]</scope>
    <source>
        <strain evidence="9">BIHB4019</strain>
    </source>
</reference>
<feature type="region of interest" description="Disordered" evidence="5">
    <location>
        <begin position="369"/>
        <end position="407"/>
    </location>
</feature>
<dbReference type="PRINTS" id="PR00739">
    <property type="entry name" value="GLHYDRLASE26"/>
</dbReference>